<dbReference type="AlphaFoldDB" id="A0A8F5H0J4"/>
<proteinExistence type="predicted"/>
<protein>
    <submittedName>
        <fullName evidence="1">Uncharacterized protein</fullName>
    </submittedName>
</protein>
<accession>A0A8F5H0J4</accession>
<keyword evidence="2" id="KW-1185">Reference proteome</keyword>
<sequence length="44" mass="5116">MKRNIGLRVITLANRYRQKALLTAQYKASIHPGTREHSDIAFLY</sequence>
<gene>
    <name evidence="1" type="ORF">J5U22_02204</name>
</gene>
<organism evidence="1 2">
    <name type="scientific">Saccharolobus shibatae</name>
    <dbReference type="NCBI Taxonomy" id="2286"/>
    <lineage>
        <taxon>Archaea</taxon>
        <taxon>Thermoproteota</taxon>
        <taxon>Thermoprotei</taxon>
        <taxon>Sulfolobales</taxon>
        <taxon>Sulfolobaceae</taxon>
        <taxon>Saccharolobus</taxon>
    </lineage>
</organism>
<evidence type="ECO:0000313" key="1">
    <source>
        <dbReference type="EMBL" id="QXJ35657.1"/>
    </source>
</evidence>
<name>A0A8F5H0J4_9CREN</name>
<dbReference type="EMBL" id="CP077713">
    <property type="protein sequence ID" value="QXJ35657.1"/>
    <property type="molecule type" value="Genomic_DNA"/>
</dbReference>
<dbReference type="Proteomes" id="UP000694036">
    <property type="component" value="Chromosome"/>
</dbReference>
<reference evidence="1 2" key="1">
    <citation type="journal article" date="2021" name="Environ. Microbiol.">
        <title>New insights into the diversity and evolution of the archaeal mobilome from three complete genomes of Saccharolobus shibatae.</title>
        <authorList>
            <person name="Medvedeva S."/>
            <person name="Brandt D."/>
            <person name="Cvirkaite-Krupovic V."/>
            <person name="Liu Y."/>
            <person name="Severinov K."/>
            <person name="Ishino S."/>
            <person name="Ishino Y."/>
            <person name="Prangishvili D."/>
            <person name="Kalinowski J."/>
            <person name="Krupovic M."/>
        </authorList>
    </citation>
    <scope>NUCLEOTIDE SEQUENCE [LARGE SCALE GENOMIC DNA]</scope>
    <source>
        <strain evidence="1 2">S38A</strain>
    </source>
</reference>
<evidence type="ECO:0000313" key="2">
    <source>
        <dbReference type="Proteomes" id="UP000694036"/>
    </source>
</evidence>